<name>A0A2I0JA91_PUNGR</name>
<feature type="region of interest" description="Disordered" evidence="1">
    <location>
        <begin position="49"/>
        <end position="100"/>
    </location>
</feature>
<protein>
    <submittedName>
        <fullName evidence="2">Uncharacterized protein</fullName>
    </submittedName>
</protein>
<dbReference type="Proteomes" id="UP000233551">
    <property type="component" value="Unassembled WGS sequence"/>
</dbReference>
<dbReference type="AlphaFoldDB" id="A0A2I0JA91"/>
<reference evidence="2 3" key="1">
    <citation type="submission" date="2017-11" db="EMBL/GenBank/DDBJ databases">
        <title>De-novo sequencing of pomegranate (Punica granatum L.) genome.</title>
        <authorList>
            <person name="Akparov Z."/>
            <person name="Amiraslanov A."/>
            <person name="Hajiyeva S."/>
            <person name="Abbasov M."/>
            <person name="Kaur K."/>
            <person name="Hamwieh A."/>
            <person name="Solovyev V."/>
            <person name="Salamov A."/>
            <person name="Braich B."/>
            <person name="Kosarev P."/>
            <person name="Mahmoud A."/>
            <person name="Hajiyev E."/>
            <person name="Babayeva S."/>
            <person name="Izzatullayeva V."/>
            <person name="Mammadov A."/>
            <person name="Mammadov A."/>
            <person name="Sharifova S."/>
            <person name="Ojaghi J."/>
            <person name="Eynullazada K."/>
            <person name="Bayramov B."/>
            <person name="Abdulazimova A."/>
            <person name="Shahmuradov I."/>
        </authorList>
    </citation>
    <scope>NUCLEOTIDE SEQUENCE [LARGE SCALE GENOMIC DNA]</scope>
    <source>
        <strain evidence="3">cv. AG2017</strain>
        <tissue evidence="2">Leaf</tissue>
    </source>
</reference>
<evidence type="ECO:0000313" key="2">
    <source>
        <dbReference type="EMBL" id="PKI52586.1"/>
    </source>
</evidence>
<accession>A0A2I0JA91</accession>
<feature type="compositionally biased region" description="Polar residues" evidence="1">
    <location>
        <begin position="76"/>
        <end position="100"/>
    </location>
</feature>
<evidence type="ECO:0000256" key="1">
    <source>
        <dbReference type="SAM" id="MobiDB-lite"/>
    </source>
</evidence>
<proteinExistence type="predicted"/>
<dbReference type="EMBL" id="PGOL01001925">
    <property type="protein sequence ID" value="PKI52586.1"/>
    <property type="molecule type" value="Genomic_DNA"/>
</dbReference>
<organism evidence="2 3">
    <name type="scientific">Punica granatum</name>
    <name type="common">Pomegranate</name>
    <dbReference type="NCBI Taxonomy" id="22663"/>
    <lineage>
        <taxon>Eukaryota</taxon>
        <taxon>Viridiplantae</taxon>
        <taxon>Streptophyta</taxon>
        <taxon>Embryophyta</taxon>
        <taxon>Tracheophyta</taxon>
        <taxon>Spermatophyta</taxon>
        <taxon>Magnoliopsida</taxon>
        <taxon>eudicotyledons</taxon>
        <taxon>Gunneridae</taxon>
        <taxon>Pentapetalae</taxon>
        <taxon>rosids</taxon>
        <taxon>malvids</taxon>
        <taxon>Myrtales</taxon>
        <taxon>Lythraceae</taxon>
        <taxon>Punica</taxon>
    </lineage>
</organism>
<comment type="caution">
    <text evidence="2">The sequence shown here is derived from an EMBL/GenBank/DDBJ whole genome shotgun (WGS) entry which is preliminary data.</text>
</comment>
<evidence type="ECO:0000313" key="3">
    <source>
        <dbReference type="Proteomes" id="UP000233551"/>
    </source>
</evidence>
<gene>
    <name evidence="2" type="ORF">CRG98_027014</name>
</gene>
<sequence length="192" mass="20933">MVEAFSCQFQPTTELGPLPVLGCQRTYAPCQILNRTILGDLSRSYPHTLPKAQVPARPEPPVVTSYTLLGGVPGQASPSNQPDPSVQAKQNRTSSRGTLCTEFNSPKHRSWVQRLYTPSARNLSAKSSLASTHCFALSGVYVENNSDRISESWSDMTRELNLSYGCLESQVTLLLSVGPIGPDPRLFGPAFH</sequence>
<keyword evidence="3" id="KW-1185">Reference proteome</keyword>